<evidence type="ECO:0000256" key="2">
    <source>
        <dbReference type="ARBA" id="ARBA00022614"/>
    </source>
</evidence>
<evidence type="ECO:0000256" key="4">
    <source>
        <dbReference type="ARBA" id="ARBA00022741"/>
    </source>
</evidence>
<evidence type="ECO:0000256" key="1">
    <source>
        <dbReference type="ARBA" id="ARBA00008894"/>
    </source>
</evidence>
<dbReference type="InterPro" id="IPR041118">
    <property type="entry name" value="Rx_N"/>
</dbReference>
<evidence type="ECO:0000313" key="9">
    <source>
        <dbReference type="Proteomes" id="UP000823388"/>
    </source>
</evidence>
<dbReference type="InterPro" id="IPR002182">
    <property type="entry name" value="NB-ARC"/>
</dbReference>
<dbReference type="Gene3D" id="3.40.50.300">
    <property type="entry name" value="P-loop containing nucleotide triphosphate hydrolases"/>
    <property type="match status" value="2"/>
</dbReference>
<protein>
    <submittedName>
        <fullName evidence="8">Uncharacterized protein</fullName>
    </submittedName>
</protein>
<comment type="caution">
    <text evidence="8">The sequence shown here is derived from an EMBL/GenBank/DDBJ whole genome shotgun (WGS) entry which is preliminary data.</text>
</comment>
<dbReference type="PRINTS" id="PR00364">
    <property type="entry name" value="DISEASERSIST"/>
</dbReference>
<keyword evidence="9" id="KW-1185">Reference proteome</keyword>
<keyword evidence="3" id="KW-0677">Repeat</keyword>
<feature type="domain" description="Disease resistance N-terminal" evidence="7">
    <location>
        <begin position="90"/>
        <end position="168"/>
    </location>
</feature>
<dbReference type="CDD" id="cd14798">
    <property type="entry name" value="RX-CC_like"/>
    <property type="match status" value="1"/>
</dbReference>
<dbReference type="Pfam" id="PF00931">
    <property type="entry name" value="NB-ARC"/>
    <property type="match status" value="2"/>
</dbReference>
<dbReference type="EMBL" id="CM029048">
    <property type="protein sequence ID" value="KAG2580377.1"/>
    <property type="molecule type" value="Genomic_DNA"/>
</dbReference>
<comment type="similarity">
    <text evidence="1">Belongs to the disease resistance NB-LRR family.</text>
</comment>
<evidence type="ECO:0000259" key="6">
    <source>
        <dbReference type="Pfam" id="PF00931"/>
    </source>
</evidence>
<organism evidence="8 9">
    <name type="scientific">Panicum virgatum</name>
    <name type="common">Blackwell switchgrass</name>
    <dbReference type="NCBI Taxonomy" id="38727"/>
    <lineage>
        <taxon>Eukaryota</taxon>
        <taxon>Viridiplantae</taxon>
        <taxon>Streptophyta</taxon>
        <taxon>Embryophyta</taxon>
        <taxon>Tracheophyta</taxon>
        <taxon>Spermatophyta</taxon>
        <taxon>Magnoliopsida</taxon>
        <taxon>Liliopsida</taxon>
        <taxon>Poales</taxon>
        <taxon>Poaceae</taxon>
        <taxon>PACMAD clade</taxon>
        <taxon>Panicoideae</taxon>
        <taxon>Panicodae</taxon>
        <taxon>Paniceae</taxon>
        <taxon>Panicinae</taxon>
        <taxon>Panicum</taxon>
        <taxon>Panicum sect. Hiantes</taxon>
    </lineage>
</organism>
<gene>
    <name evidence="8" type="ORF">PVAP13_6NG323032</name>
</gene>
<accession>A0A8T0R431</accession>
<keyword evidence="2" id="KW-0433">Leucine-rich repeat</keyword>
<reference evidence="8 9" key="1">
    <citation type="submission" date="2020-05" db="EMBL/GenBank/DDBJ databases">
        <title>WGS assembly of Panicum virgatum.</title>
        <authorList>
            <person name="Lovell J.T."/>
            <person name="Jenkins J."/>
            <person name="Shu S."/>
            <person name="Juenger T.E."/>
            <person name="Schmutz J."/>
        </authorList>
    </citation>
    <scope>NUCLEOTIDE SEQUENCE [LARGE SCALE GENOMIC DNA]</scope>
    <source>
        <strain evidence="9">cv. AP13</strain>
    </source>
</reference>
<evidence type="ECO:0000259" key="7">
    <source>
        <dbReference type="Pfam" id="PF18052"/>
    </source>
</evidence>
<dbReference type="Proteomes" id="UP000823388">
    <property type="component" value="Chromosome 6N"/>
</dbReference>
<evidence type="ECO:0000256" key="5">
    <source>
        <dbReference type="ARBA" id="ARBA00022821"/>
    </source>
</evidence>
<dbReference type="InterPro" id="IPR027417">
    <property type="entry name" value="P-loop_NTPase"/>
</dbReference>
<sequence length="588" mass="65820">MDSTLTCKPKYPLLLALIYTESPSPVSSEDSCLQHIISDDQSVHCTLCCYNFLNHFIHIYSSQATTCVSATKVVMEATGLSIGKSVLDGALGYAKSAVAEEVALQLGIQRDHAFIRDELAMMQAFLRAAHGQQDDHEVLMTWVKQVRDVAYDAEDSLQDFSIHLKKPSWWRLPRTLQERRRIAKQMKELRARVEDVSQRNLRYQLIKSAGSKPETAAELSSITAAAIFGIDEARRAAKHDKPKVDLVDLINQEGEDLRVIAVWGTSGDLGQTSIINMAYENPDIKKKFSCRAWVRILHPFNLNNFIQILVKQFRSAIGVDVLLETEKTGKELAEEFTGYINEKCYLIVLNDLSTFEDWNEIKACLPNHKKGSRIIICSPQVEVVSLCAGQESEALELKQLSVDQTIYAFYEKGSQGQEKLLMQASSSNAATTSTNGSKAVTWNLTRHKTIASAFEEPQLIGREKEKSDVVKLICNQSTQEQLVISVWGMGGIGKSSLVKDVYESQKFNGMFEKCACITVMHPFILKEFLKSLIEQLTLQSSSEKKGAMDFGHSTRNTVAMMGVEASIKELARVLERKKCLIVLDDVFI</sequence>
<dbReference type="GO" id="GO:0043531">
    <property type="term" value="F:ADP binding"/>
    <property type="evidence" value="ECO:0007669"/>
    <property type="project" value="InterPro"/>
</dbReference>
<dbReference type="PANTHER" id="PTHR19338">
    <property type="entry name" value="TRANSLOCASE OF INNER MITOCHONDRIAL MEMBRANE 13 HOMOLOG"/>
    <property type="match status" value="1"/>
</dbReference>
<keyword evidence="4" id="KW-0547">Nucleotide-binding</keyword>
<name>A0A8T0R431_PANVG</name>
<dbReference type="InterPro" id="IPR038005">
    <property type="entry name" value="RX-like_CC"/>
</dbReference>
<dbReference type="GO" id="GO:0006952">
    <property type="term" value="P:defense response"/>
    <property type="evidence" value="ECO:0007669"/>
    <property type="project" value="UniProtKB-KW"/>
</dbReference>
<dbReference type="AlphaFoldDB" id="A0A8T0R431"/>
<dbReference type="SUPFAM" id="SSF52540">
    <property type="entry name" value="P-loop containing nucleoside triphosphate hydrolases"/>
    <property type="match status" value="2"/>
</dbReference>
<evidence type="ECO:0000313" key="8">
    <source>
        <dbReference type="EMBL" id="KAG2580377.1"/>
    </source>
</evidence>
<dbReference type="PANTHER" id="PTHR19338:SF58">
    <property type="entry name" value="OS09G0517100 PROTEIN"/>
    <property type="match status" value="1"/>
</dbReference>
<evidence type="ECO:0000256" key="3">
    <source>
        <dbReference type="ARBA" id="ARBA00022737"/>
    </source>
</evidence>
<feature type="domain" description="NB-ARC" evidence="6">
    <location>
        <begin position="253"/>
        <end position="412"/>
    </location>
</feature>
<keyword evidence="5" id="KW-0611">Plant defense</keyword>
<dbReference type="Gene3D" id="1.20.5.4130">
    <property type="match status" value="1"/>
</dbReference>
<feature type="domain" description="NB-ARC" evidence="6">
    <location>
        <begin position="466"/>
        <end position="587"/>
    </location>
</feature>
<proteinExistence type="inferred from homology"/>
<dbReference type="Pfam" id="PF18052">
    <property type="entry name" value="Rx_N"/>
    <property type="match status" value="1"/>
</dbReference>